<dbReference type="EMBL" id="SSTD01011480">
    <property type="protein sequence ID" value="TYK09710.1"/>
    <property type="molecule type" value="Genomic_DNA"/>
</dbReference>
<name>A0A5D3CED9_CUCMM</name>
<dbReference type="PANTHER" id="PTHR35046">
    <property type="entry name" value="ZINC KNUCKLE (CCHC-TYPE) FAMILY PROTEIN"/>
    <property type="match status" value="1"/>
</dbReference>
<organism evidence="2 3">
    <name type="scientific">Cucumis melo var. makuwa</name>
    <name type="common">Oriental melon</name>
    <dbReference type="NCBI Taxonomy" id="1194695"/>
    <lineage>
        <taxon>Eukaryota</taxon>
        <taxon>Viridiplantae</taxon>
        <taxon>Streptophyta</taxon>
        <taxon>Embryophyta</taxon>
        <taxon>Tracheophyta</taxon>
        <taxon>Spermatophyta</taxon>
        <taxon>Magnoliopsida</taxon>
        <taxon>eudicotyledons</taxon>
        <taxon>Gunneridae</taxon>
        <taxon>Pentapetalae</taxon>
        <taxon>rosids</taxon>
        <taxon>fabids</taxon>
        <taxon>Cucurbitales</taxon>
        <taxon>Cucurbitaceae</taxon>
        <taxon>Benincaseae</taxon>
        <taxon>Cucumis</taxon>
    </lineage>
</organism>
<protein>
    <submittedName>
        <fullName evidence="2">Uncharacterized protein</fullName>
    </submittedName>
</protein>
<gene>
    <name evidence="2" type="ORF">E5676_scaffold447G001260</name>
</gene>
<feature type="compositionally biased region" description="Basic and acidic residues" evidence="1">
    <location>
        <begin position="65"/>
        <end position="83"/>
    </location>
</feature>
<dbReference type="Proteomes" id="UP000321947">
    <property type="component" value="Unassembled WGS sequence"/>
</dbReference>
<sequence>MAQFFNGLNKEIADKVDLQSNSDIEEMLHLVIKVEKQFSTRRTRYNSSKLSSSFNSSWKKENKSEYRSRDKFVNRSLKEKGESPMKGSSNSKSLRREIEILSAGNVKEGKEEIVDVGEANDGSFEEPIVEDVFVTRKALSAQVKEDLVEEQRETLFHTRCHVNGKTCMLCNH</sequence>
<proteinExistence type="predicted"/>
<feature type="region of interest" description="Disordered" evidence="1">
    <location>
        <begin position="65"/>
        <end position="94"/>
    </location>
</feature>
<evidence type="ECO:0000256" key="1">
    <source>
        <dbReference type="SAM" id="MobiDB-lite"/>
    </source>
</evidence>
<dbReference type="AlphaFoldDB" id="A0A5D3CED9"/>
<reference evidence="2 3" key="1">
    <citation type="submission" date="2019-08" db="EMBL/GenBank/DDBJ databases">
        <title>Draft genome sequences of two oriental melons (Cucumis melo L. var makuwa).</title>
        <authorList>
            <person name="Kwon S.-Y."/>
        </authorList>
    </citation>
    <scope>NUCLEOTIDE SEQUENCE [LARGE SCALE GENOMIC DNA]</scope>
    <source>
        <strain evidence="3">cv. Chang Bougi</strain>
        <tissue evidence="2">Leaf</tissue>
    </source>
</reference>
<evidence type="ECO:0000313" key="3">
    <source>
        <dbReference type="Proteomes" id="UP000321947"/>
    </source>
</evidence>
<comment type="caution">
    <text evidence="2">The sequence shown here is derived from an EMBL/GenBank/DDBJ whole genome shotgun (WGS) entry which is preliminary data.</text>
</comment>
<accession>A0A5D3CED9</accession>
<evidence type="ECO:0000313" key="2">
    <source>
        <dbReference type="EMBL" id="TYK09710.1"/>
    </source>
</evidence>
<dbReference type="PANTHER" id="PTHR35046:SF9">
    <property type="entry name" value="RNA-DIRECTED DNA POLYMERASE"/>
    <property type="match status" value="1"/>
</dbReference>